<feature type="domain" description="ResB-like" evidence="8">
    <location>
        <begin position="76"/>
        <end position="139"/>
    </location>
</feature>
<dbReference type="GO" id="GO:0005886">
    <property type="term" value="C:plasma membrane"/>
    <property type="evidence" value="ECO:0007669"/>
    <property type="project" value="TreeGrafter"/>
</dbReference>
<feature type="transmembrane region" description="Helical" evidence="6">
    <location>
        <begin position="877"/>
        <end position="901"/>
    </location>
</feature>
<evidence type="ECO:0000256" key="2">
    <source>
        <dbReference type="ARBA" id="ARBA00022692"/>
    </source>
</evidence>
<dbReference type="Proteomes" id="UP000249248">
    <property type="component" value="Unassembled WGS sequence"/>
</dbReference>
<sequence>MPIMNRFIAFFFSMKFMSLLVLTFFLAIAIATGVETYYDTTTAKYFIYNAKWFEWMFFFLFINLVYNIYRYKMFRIEKIGSLIFHVSFLIIVVGAFVTRNVSFEGIMNIKEGKASNTLLTTNTYFQVHVDDQINQYEPSFEILFSDKLNQAKADFNQKLSGVGLGGLMEDHVSLNMDFHFPDASRPISIRYHDFLPKYYEVDTLESVENGDDFLHIVTVGQGGRKNNYLGDGYDIQEKGIIVTTDTTLLGAIRIFKTDSLDYVFSPFDLNYLQMRDQSSGVIPRDTLVPFYPMRLYELNGVQFVYKQKLKNQKMVKKGELNHPEGHHTIQLEVKEGGTSKIVNISGETGNYPEFNEFSMNGLNYRICLGAKYLTVPFFIHLKDFQLEKYPGTENPSSYASEVTLIDTIKNKKFDHRIFMNHVLDYEGYRFFQSSYDPDESGTILSVNHDWWGTMITYIGYVLMGLGMFLAVFTKGSRFRFLMNKAKDVRQKREKLLKVLILVFGLIPFTSHAVETYTPIDQTQADKFGKLIIQDFGGRFMPVNTMADMILRKVYRGVKYDGMNANQVFVGLHVNFAHWFNAPFIYVSGDSTKKILGIEGKYASMQDFYVDNSAYKLTEFVKNAQTKSPSKRNVFDKNFIKTDERFNIIRGVVMGYYLRIFPMKNDPTNTWYAPADNLTKLTGEDSTFVSGIMNMYIYEANAAQETGDWSATDKVLNLIDTYQRGAGNPDLLPSKSKIDWEIFYTKSNVFERLNNLYLSLGLILLVAQFVNLFRPKIKVGIFNKVATILFILLALAHAFTLGLRWYLSGHAPWSNGYEAIVFISFITVVAGLLFSKNSKIVLGATGILAWLMLFVAHLNNMDPQISNLVPVLKSYWLMIHVAIITGSYGFLGLSAILGIINLNMDIFKTKKSLKRMNLTSKELRYISEMVMTVGLFMLTIGTFLGGVWANESWGRYWGWDAKETWALASVLVYTIILHFRFIPGLKSDFVFNVASMVGYSSIIMTFYGVNFYLSGLHSYATGDPVPIPSWVPITAIGFVLISVLAYFRKKRFS</sequence>
<accession>A0A2W1MW44</accession>
<dbReference type="AlphaFoldDB" id="A0A2W1MW44"/>
<keyword evidence="5 6" id="KW-0472">Membrane</keyword>
<evidence type="ECO:0000256" key="1">
    <source>
        <dbReference type="ARBA" id="ARBA00004141"/>
    </source>
</evidence>
<feature type="domain" description="Cytochrome c assembly protein" evidence="7">
    <location>
        <begin position="812"/>
        <end position="1016"/>
    </location>
</feature>
<comment type="caution">
    <text evidence="9">The sequence shown here is derived from an EMBL/GenBank/DDBJ whole genome shotgun (WGS) entry which is preliminary data.</text>
</comment>
<dbReference type="PANTHER" id="PTHR30071:SF1">
    <property type="entry name" value="CYTOCHROME B_B6 PROTEIN-RELATED"/>
    <property type="match status" value="1"/>
</dbReference>
<feature type="transmembrane region" description="Helical" evidence="6">
    <location>
        <begin position="755"/>
        <end position="772"/>
    </location>
</feature>
<evidence type="ECO:0000259" key="7">
    <source>
        <dbReference type="Pfam" id="PF01578"/>
    </source>
</evidence>
<feature type="transmembrane region" description="Helical" evidence="6">
    <location>
        <begin position="52"/>
        <end position="69"/>
    </location>
</feature>
<dbReference type="GO" id="GO:0020037">
    <property type="term" value="F:heme binding"/>
    <property type="evidence" value="ECO:0007669"/>
    <property type="project" value="InterPro"/>
</dbReference>
<feature type="transmembrane region" description="Helical" evidence="6">
    <location>
        <begin position="450"/>
        <end position="473"/>
    </location>
</feature>
<name>A0A2W1MW44_9FLAO</name>
<evidence type="ECO:0000256" key="6">
    <source>
        <dbReference type="SAM" id="Phobius"/>
    </source>
</evidence>
<dbReference type="Pfam" id="PF01578">
    <property type="entry name" value="Cytochrom_C_asm"/>
    <property type="match status" value="1"/>
</dbReference>
<dbReference type="InterPro" id="IPR007816">
    <property type="entry name" value="ResB-like_domain"/>
</dbReference>
<evidence type="ECO:0000313" key="10">
    <source>
        <dbReference type="Proteomes" id="UP000249248"/>
    </source>
</evidence>
<protein>
    <submittedName>
        <fullName evidence="9">Cytochrome C biogenesis protein</fullName>
    </submittedName>
</protein>
<dbReference type="InterPro" id="IPR045062">
    <property type="entry name" value="Cyt_c_biogenesis_CcsA/CcmC"/>
</dbReference>
<dbReference type="Pfam" id="PF05140">
    <property type="entry name" value="ResB"/>
    <property type="match status" value="2"/>
</dbReference>
<feature type="transmembrane region" description="Helical" evidence="6">
    <location>
        <begin position="839"/>
        <end position="857"/>
    </location>
</feature>
<evidence type="ECO:0000259" key="8">
    <source>
        <dbReference type="Pfam" id="PF05140"/>
    </source>
</evidence>
<feature type="transmembrane region" description="Helical" evidence="6">
    <location>
        <begin position="963"/>
        <end position="981"/>
    </location>
</feature>
<dbReference type="PANTHER" id="PTHR30071">
    <property type="entry name" value="HEME EXPORTER PROTEIN C"/>
    <property type="match status" value="1"/>
</dbReference>
<evidence type="ECO:0000256" key="3">
    <source>
        <dbReference type="ARBA" id="ARBA00022748"/>
    </source>
</evidence>
<reference evidence="9 10" key="1">
    <citation type="submission" date="2018-06" db="EMBL/GenBank/DDBJ databases">
        <title>The draft genome sequence of Crocinitomix sp. SM1701.</title>
        <authorList>
            <person name="Zhang X."/>
        </authorList>
    </citation>
    <scope>NUCLEOTIDE SEQUENCE [LARGE SCALE GENOMIC DNA]</scope>
    <source>
        <strain evidence="9 10">SM1701</strain>
    </source>
</reference>
<organism evidence="9 10">
    <name type="scientific">Putridiphycobacter roseus</name>
    <dbReference type="NCBI Taxonomy" id="2219161"/>
    <lineage>
        <taxon>Bacteria</taxon>
        <taxon>Pseudomonadati</taxon>
        <taxon>Bacteroidota</taxon>
        <taxon>Flavobacteriia</taxon>
        <taxon>Flavobacteriales</taxon>
        <taxon>Crocinitomicaceae</taxon>
        <taxon>Putridiphycobacter</taxon>
    </lineage>
</organism>
<keyword evidence="4 6" id="KW-1133">Transmembrane helix</keyword>
<feature type="transmembrane region" description="Helical" evidence="6">
    <location>
        <begin position="784"/>
        <end position="806"/>
    </location>
</feature>
<gene>
    <name evidence="9" type="ORF">DNU06_14750</name>
</gene>
<feature type="transmembrane region" description="Helical" evidence="6">
    <location>
        <begin position="494"/>
        <end position="513"/>
    </location>
</feature>
<keyword evidence="10" id="KW-1185">Reference proteome</keyword>
<keyword evidence="2 6" id="KW-0812">Transmembrane</keyword>
<proteinExistence type="predicted"/>
<feature type="transmembrane region" description="Helical" evidence="6">
    <location>
        <begin position="988"/>
        <end position="1008"/>
    </location>
</feature>
<keyword evidence="3" id="KW-0201">Cytochrome c-type biogenesis</keyword>
<feature type="transmembrane region" description="Helical" evidence="6">
    <location>
        <begin position="1028"/>
        <end position="1046"/>
    </location>
</feature>
<evidence type="ECO:0000256" key="5">
    <source>
        <dbReference type="ARBA" id="ARBA00023136"/>
    </source>
</evidence>
<evidence type="ECO:0000313" key="9">
    <source>
        <dbReference type="EMBL" id="PZE16057.1"/>
    </source>
</evidence>
<comment type="subcellular location">
    <subcellularLocation>
        <location evidence="1">Membrane</location>
        <topology evidence="1">Multi-pass membrane protein</topology>
    </subcellularLocation>
</comment>
<feature type="transmembrane region" description="Helical" evidence="6">
    <location>
        <begin position="812"/>
        <end position="832"/>
    </location>
</feature>
<feature type="domain" description="ResB-like" evidence="8">
    <location>
        <begin position="369"/>
        <end position="440"/>
    </location>
</feature>
<dbReference type="EMBL" id="QKSB01000012">
    <property type="protein sequence ID" value="PZE16057.1"/>
    <property type="molecule type" value="Genomic_DNA"/>
</dbReference>
<dbReference type="GO" id="GO:0017004">
    <property type="term" value="P:cytochrome complex assembly"/>
    <property type="evidence" value="ECO:0007669"/>
    <property type="project" value="UniProtKB-KW"/>
</dbReference>
<dbReference type="InterPro" id="IPR002541">
    <property type="entry name" value="Cyt_c_assembly"/>
</dbReference>
<feature type="transmembrane region" description="Helical" evidence="6">
    <location>
        <begin position="81"/>
        <end position="98"/>
    </location>
</feature>
<evidence type="ECO:0000256" key="4">
    <source>
        <dbReference type="ARBA" id="ARBA00022989"/>
    </source>
</evidence>
<feature type="transmembrane region" description="Helical" evidence="6">
    <location>
        <begin position="922"/>
        <end position="943"/>
    </location>
</feature>